<gene>
    <name evidence="4" type="ORF">ACFFVI_05755</name>
</gene>
<reference evidence="4 5" key="1">
    <citation type="submission" date="2024-09" db="EMBL/GenBank/DDBJ databases">
        <authorList>
            <person name="Sun Q."/>
            <person name="Mori K."/>
        </authorList>
    </citation>
    <scope>NUCLEOTIDE SEQUENCE [LARGE SCALE GENOMIC DNA]</scope>
    <source>
        <strain evidence="4 5">TISTR 1856</strain>
    </source>
</reference>
<keyword evidence="1 4" id="KW-0378">Hydrolase</keyword>
<keyword evidence="5" id="KW-1185">Reference proteome</keyword>
<comment type="caution">
    <text evidence="4">The sequence shown here is derived from an EMBL/GenBank/DDBJ whole genome shotgun (WGS) entry which is preliminary data.</text>
</comment>
<evidence type="ECO:0000313" key="4">
    <source>
        <dbReference type="EMBL" id="MFB9376467.1"/>
    </source>
</evidence>
<dbReference type="Pfam" id="PF20434">
    <property type="entry name" value="BD-FAE"/>
    <property type="match status" value="1"/>
</dbReference>
<dbReference type="SUPFAM" id="SSF53474">
    <property type="entry name" value="alpha/beta-Hydrolases"/>
    <property type="match status" value="1"/>
</dbReference>
<name>A0ABV5LQZ7_9ACTN</name>
<feature type="domain" description="BD-FAE-like" evidence="3">
    <location>
        <begin position="166"/>
        <end position="265"/>
    </location>
</feature>
<feature type="compositionally biased region" description="Low complexity" evidence="2">
    <location>
        <begin position="76"/>
        <end position="92"/>
    </location>
</feature>
<dbReference type="PANTHER" id="PTHR48081">
    <property type="entry name" value="AB HYDROLASE SUPERFAMILY PROTEIN C4A8.06C"/>
    <property type="match status" value="1"/>
</dbReference>
<dbReference type="Gene3D" id="3.40.50.1820">
    <property type="entry name" value="alpha/beta hydrolase"/>
    <property type="match status" value="1"/>
</dbReference>
<evidence type="ECO:0000256" key="2">
    <source>
        <dbReference type="SAM" id="MobiDB-lite"/>
    </source>
</evidence>
<evidence type="ECO:0000259" key="3">
    <source>
        <dbReference type="Pfam" id="PF20434"/>
    </source>
</evidence>
<dbReference type="InterPro" id="IPR050300">
    <property type="entry name" value="GDXG_lipolytic_enzyme"/>
</dbReference>
<dbReference type="RefSeq" id="WP_380138298.1">
    <property type="nucleotide sequence ID" value="NZ_JBHLUI010000009.1"/>
</dbReference>
<dbReference type="PANTHER" id="PTHR48081:SF33">
    <property type="entry name" value="KYNURENINE FORMAMIDASE"/>
    <property type="match status" value="1"/>
</dbReference>
<dbReference type="GO" id="GO:0016787">
    <property type="term" value="F:hydrolase activity"/>
    <property type="evidence" value="ECO:0007669"/>
    <property type="project" value="UniProtKB-KW"/>
</dbReference>
<dbReference type="InterPro" id="IPR029058">
    <property type="entry name" value="AB_hydrolase_fold"/>
</dbReference>
<proteinExistence type="predicted"/>
<accession>A0ABV5LQZ7</accession>
<dbReference type="InterPro" id="IPR049492">
    <property type="entry name" value="BD-FAE-like_dom"/>
</dbReference>
<dbReference type="EMBL" id="JBHMDM010000003">
    <property type="protein sequence ID" value="MFB9376467.1"/>
    <property type="molecule type" value="Genomic_DNA"/>
</dbReference>
<feature type="region of interest" description="Disordered" evidence="2">
    <location>
        <begin position="76"/>
        <end position="98"/>
    </location>
</feature>
<dbReference type="Proteomes" id="UP001589748">
    <property type="component" value="Unassembled WGS sequence"/>
</dbReference>
<organism evidence="4 5">
    <name type="scientific">Kineococcus gynurae</name>
    <dbReference type="NCBI Taxonomy" id="452979"/>
    <lineage>
        <taxon>Bacteria</taxon>
        <taxon>Bacillati</taxon>
        <taxon>Actinomycetota</taxon>
        <taxon>Actinomycetes</taxon>
        <taxon>Kineosporiales</taxon>
        <taxon>Kineosporiaceae</taxon>
        <taxon>Kineococcus</taxon>
    </lineage>
</organism>
<evidence type="ECO:0000256" key="1">
    <source>
        <dbReference type="ARBA" id="ARBA00022801"/>
    </source>
</evidence>
<evidence type="ECO:0000313" key="5">
    <source>
        <dbReference type="Proteomes" id="UP001589748"/>
    </source>
</evidence>
<protein>
    <submittedName>
        <fullName evidence="4">Alpha/beta hydrolase</fullName>
    </submittedName>
</protein>
<sequence>MPAPESGVAVLAGPGVLDDERTAREILARAAAACGRAVDLRVAADLAELTAWARDRAGTSSRVLWPGPEVAVADLLGPPDPTDPAGGPDPVGRPAPGAGRLVRVDATLSAPDRDPRLARHVRGRGIAGLAAAVAALDVAERSPAEVVNYGDHPDQRAELRLPPGASTRHPVPVLVLVHGGYWRPQWENDLMEPLALDALARGWASWNLEYRRPHAVGEPDAGWAGTAADVAAGHAALARAVAAGAPIDPDRVVLVGHSAGGQLVTRLAADLVRSGGPVPRLTVSLAGVLDLVVGHERGLGNGAVPLALGGPPAELPDVYRESSPRHRLPLGAETVVVCGTRDDPDLLDVSRSWARAARAAGDRVHVVEEEADHFDVIDPTSAVWAGVTGIIAEVVAEVVGRPAQGPGAP</sequence>